<dbReference type="Proteomes" id="UP000886998">
    <property type="component" value="Unassembled WGS sequence"/>
</dbReference>
<organism evidence="2 3">
    <name type="scientific">Trichonephila inaurata madagascariensis</name>
    <dbReference type="NCBI Taxonomy" id="2747483"/>
    <lineage>
        <taxon>Eukaryota</taxon>
        <taxon>Metazoa</taxon>
        <taxon>Ecdysozoa</taxon>
        <taxon>Arthropoda</taxon>
        <taxon>Chelicerata</taxon>
        <taxon>Arachnida</taxon>
        <taxon>Araneae</taxon>
        <taxon>Araneomorphae</taxon>
        <taxon>Entelegynae</taxon>
        <taxon>Araneoidea</taxon>
        <taxon>Nephilidae</taxon>
        <taxon>Trichonephila</taxon>
        <taxon>Trichonephila inaurata</taxon>
    </lineage>
</organism>
<gene>
    <name evidence="2" type="primary">AVEN_142535_1</name>
    <name evidence="2" type="ORF">TNIN_245981</name>
</gene>
<evidence type="ECO:0000313" key="2">
    <source>
        <dbReference type="EMBL" id="GFS61414.1"/>
    </source>
</evidence>
<accession>A0A8X6MKI1</accession>
<keyword evidence="1" id="KW-0812">Transmembrane</keyword>
<sequence>MRDIGHDTMKKSPYIAQEFKELGSFIVDAFYVVNVLVQLSISIPLNGYYCFICICVRLILRSFISAVKILKARSDYLTVLELYDEISLVIISTDDFLSYSAFINVINGMAGLFWSTFTLVFVLEDDYKSWVCLSAAVFLYSCLLLMVLIPASTANQAAEDAKDVVISLPGWFPQHYKKLKIYVRKNFKQRKLNFTLWKIYTINKSLLISTLGTLVTYGFLVGTLGTIQNTQDVEIKT</sequence>
<feature type="transmembrane region" description="Helical" evidence="1">
    <location>
        <begin position="130"/>
        <end position="149"/>
    </location>
</feature>
<comment type="caution">
    <text evidence="2">The sequence shown here is derived from an EMBL/GenBank/DDBJ whole genome shotgun (WGS) entry which is preliminary data.</text>
</comment>
<proteinExistence type="predicted"/>
<evidence type="ECO:0000313" key="3">
    <source>
        <dbReference type="Proteomes" id="UP000886998"/>
    </source>
</evidence>
<feature type="transmembrane region" description="Helical" evidence="1">
    <location>
        <begin position="99"/>
        <end position="123"/>
    </location>
</feature>
<keyword evidence="3" id="KW-1185">Reference proteome</keyword>
<feature type="transmembrane region" description="Helical" evidence="1">
    <location>
        <begin position="206"/>
        <end position="227"/>
    </location>
</feature>
<dbReference type="EMBL" id="BMAV01027686">
    <property type="protein sequence ID" value="GFS61414.1"/>
    <property type="molecule type" value="Genomic_DNA"/>
</dbReference>
<reference evidence="2" key="1">
    <citation type="submission" date="2020-08" db="EMBL/GenBank/DDBJ databases">
        <title>Multicomponent nature underlies the extraordinary mechanical properties of spider dragline silk.</title>
        <authorList>
            <person name="Kono N."/>
            <person name="Nakamura H."/>
            <person name="Mori M."/>
            <person name="Yoshida Y."/>
            <person name="Ohtoshi R."/>
            <person name="Malay A.D."/>
            <person name="Moran D.A.P."/>
            <person name="Tomita M."/>
            <person name="Numata K."/>
            <person name="Arakawa K."/>
        </authorList>
    </citation>
    <scope>NUCLEOTIDE SEQUENCE</scope>
</reference>
<evidence type="ECO:0000256" key="1">
    <source>
        <dbReference type="SAM" id="Phobius"/>
    </source>
</evidence>
<evidence type="ECO:0008006" key="4">
    <source>
        <dbReference type="Google" id="ProtNLM"/>
    </source>
</evidence>
<keyword evidence="1" id="KW-0472">Membrane</keyword>
<keyword evidence="1" id="KW-1133">Transmembrane helix</keyword>
<protein>
    <recommendedName>
        <fullName evidence="4">Gustatory receptor</fullName>
    </recommendedName>
</protein>
<dbReference type="AlphaFoldDB" id="A0A8X6MKI1"/>
<name>A0A8X6MKI1_9ARAC</name>
<feature type="transmembrane region" description="Helical" evidence="1">
    <location>
        <begin position="21"/>
        <end position="40"/>
    </location>
</feature>
<dbReference type="OrthoDB" id="6412238at2759"/>